<dbReference type="InterPro" id="IPR045139">
    <property type="entry name" value="Aladin"/>
</dbReference>
<reference evidence="2" key="2">
    <citation type="submission" date="2025-08" db="UniProtKB">
        <authorList>
            <consortium name="Ensembl"/>
        </authorList>
    </citation>
    <scope>IDENTIFICATION</scope>
</reference>
<dbReference type="AlphaFoldDB" id="A0A8C5NFL8"/>
<dbReference type="GO" id="GO:0006913">
    <property type="term" value="P:nucleocytoplasmic transport"/>
    <property type="evidence" value="ECO:0007669"/>
    <property type="project" value="TreeGrafter"/>
</dbReference>
<keyword evidence="3" id="KW-1185">Reference proteome</keyword>
<dbReference type="GeneID" id="114467142"/>
<dbReference type="Ensembl" id="ENSGWIT00000055684.1">
    <property type="protein sequence ID" value="ENSGWIP00000051588.1"/>
    <property type="gene ID" value="ENSGWIG00000024982.1"/>
</dbReference>
<reference evidence="2" key="1">
    <citation type="submission" date="2020-06" db="EMBL/GenBank/DDBJ databases">
        <authorList>
            <consortium name="Wellcome Sanger Institute Data Sharing"/>
        </authorList>
    </citation>
    <scope>NUCLEOTIDE SEQUENCE [LARGE SCALE GENOMIC DNA]</scope>
</reference>
<name>A0A8C5NFL8_GOUWI</name>
<dbReference type="RefSeq" id="XP_028309022.1">
    <property type="nucleotide sequence ID" value="XM_028453221.1"/>
</dbReference>
<dbReference type="Pfam" id="PF25460">
    <property type="entry name" value="Beta-prop_Aladin"/>
    <property type="match status" value="1"/>
</dbReference>
<dbReference type="InterPro" id="IPR036322">
    <property type="entry name" value="WD40_repeat_dom_sf"/>
</dbReference>
<proteinExistence type="predicted"/>
<accession>A0A8C5NFL8</accession>
<dbReference type="InterPro" id="IPR001680">
    <property type="entry name" value="WD40_rpt"/>
</dbReference>
<sequence length="519" mass="56322">MCSLALFPPPLPSGHTTLCESNNQLLSRTDINDRITQDSSPPSLHFPRESLKLHSRTESSSKAAFLDHSETLWMRSAAAWRDGGLTGLLNEITNSHTEVPKWLSVSSGCVLALLRWVSSFHGSLFPHLTLSSEDMIAEFSQVLNWSDCVVRAFSWHPHADKFAVALLDDSIKIYNPKSATTPTLKHRLQRSIAAVQWKPLCASALAVACQNCLLVWHVDPCSLSTRPSSGCAQVLSQPGHSPVTSIAWCPSGSLLVSSSPVDTAMIVWDVAAESGVPLQRVGGGGVTFLSWSPDGSHILASTPSALFRVWETRMWTCERWPCVKGRCQSGCWSPDGSRLLFTVQSETVIYSLTFTDIPGVTTSTSRGPQAAAVVADLSETAFSTPDGDIIVGGEIQSMAWDLRGERLAVLLKGDSNAADRPAIIAVFKTRASPIFELLPCGFVQGEPGAEPRLMQFHPNFRDGALLTVCWSNGKITHVPFYFLSASFPQLSFVGKPSPPRLQDGAADFTNQSLFTELIS</sequence>
<dbReference type="RefSeq" id="XP_028309024.1">
    <property type="nucleotide sequence ID" value="XM_028453223.1"/>
</dbReference>
<dbReference type="CTD" id="8086"/>
<dbReference type="FunFam" id="2.130.10.10:FF:000815">
    <property type="entry name" value="Aladin WD repeat nucleoporin"/>
    <property type="match status" value="1"/>
</dbReference>
<feature type="domain" description="Aladin seven-bladed propeller" evidence="1">
    <location>
        <begin position="131"/>
        <end position="481"/>
    </location>
</feature>
<dbReference type="Proteomes" id="UP000694680">
    <property type="component" value="Chromosome 7"/>
</dbReference>
<dbReference type="PANTHER" id="PTHR14494:SF0">
    <property type="entry name" value="ALADIN"/>
    <property type="match status" value="1"/>
</dbReference>
<dbReference type="InterPro" id="IPR057403">
    <property type="entry name" value="Beta-prop_Aladin"/>
</dbReference>
<dbReference type="PANTHER" id="PTHR14494">
    <property type="entry name" value="ALADIN/ADRACALIN/AAAS"/>
    <property type="match status" value="1"/>
</dbReference>
<organism evidence="2 3">
    <name type="scientific">Gouania willdenowi</name>
    <name type="common">Blunt-snouted clingfish</name>
    <name type="synonym">Lepadogaster willdenowi</name>
    <dbReference type="NCBI Taxonomy" id="441366"/>
    <lineage>
        <taxon>Eukaryota</taxon>
        <taxon>Metazoa</taxon>
        <taxon>Chordata</taxon>
        <taxon>Craniata</taxon>
        <taxon>Vertebrata</taxon>
        <taxon>Euteleostomi</taxon>
        <taxon>Actinopterygii</taxon>
        <taxon>Neopterygii</taxon>
        <taxon>Teleostei</taxon>
        <taxon>Neoteleostei</taxon>
        <taxon>Acanthomorphata</taxon>
        <taxon>Ovalentaria</taxon>
        <taxon>Blenniimorphae</taxon>
        <taxon>Blenniiformes</taxon>
        <taxon>Gobiesocoidei</taxon>
        <taxon>Gobiesocidae</taxon>
        <taxon>Gobiesocinae</taxon>
        <taxon>Gouania</taxon>
    </lineage>
</organism>
<evidence type="ECO:0000313" key="2">
    <source>
        <dbReference type="Ensembl" id="ENSGWIP00000051588.1"/>
    </source>
</evidence>
<protein>
    <recommendedName>
        <fullName evidence="1">Aladin seven-bladed propeller domain-containing protein</fullName>
    </recommendedName>
</protein>
<dbReference type="OrthoDB" id="411991at2759"/>
<dbReference type="GO" id="GO:0005643">
    <property type="term" value="C:nuclear pore"/>
    <property type="evidence" value="ECO:0007669"/>
    <property type="project" value="TreeGrafter"/>
</dbReference>
<evidence type="ECO:0000259" key="1">
    <source>
        <dbReference type="Pfam" id="PF25460"/>
    </source>
</evidence>
<dbReference type="SMART" id="SM00320">
    <property type="entry name" value="WD40"/>
    <property type="match status" value="4"/>
</dbReference>
<dbReference type="InterPro" id="IPR015943">
    <property type="entry name" value="WD40/YVTN_repeat-like_dom_sf"/>
</dbReference>
<gene>
    <name evidence="2" type="primary">aaas</name>
</gene>
<evidence type="ECO:0000313" key="3">
    <source>
        <dbReference type="Proteomes" id="UP000694680"/>
    </source>
</evidence>
<reference evidence="2" key="3">
    <citation type="submission" date="2025-09" db="UniProtKB">
        <authorList>
            <consortium name="Ensembl"/>
        </authorList>
    </citation>
    <scope>IDENTIFICATION</scope>
</reference>
<dbReference type="SUPFAM" id="SSF50978">
    <property type="entry name" value="WD40 repeat-like"/>
    <property type="match status" value="1"/>
</dbReference>
<dbReference type="RefSeq" id="XP_028309023.1">
    <property type="nucleotide sequence ID" value="XM_028453222.1"/>
</dbReference>
<dbReference type="Gene3D" id="2.130.10.10">
    <property type="entry name" value="YVTN repeat-like/Quinoprotein amine dehydrogenase"/>
    <property type="match status" value="1"/>
</dbReference>